<gene>
    <name evidence="2" type="ORF">SYV04_09505</name>
</gene>
<protein>
    <recommendedName>
        <fullName evidence="4">PhnA-like protein</fullName>
    </recommendedName>
</protein>
<name>A0ABU5GZL0_9BACT</name>
<feature type="transmembrane region" description="Helical" evidence="1">
    <location>
        <begin position="271"/>
        <end position="294"/>
    </location>
</feature>
<organism evidence="2 3">
    <name type="scientific">Hyalangium rubrum</name>
    <dbReference type="NCBI Taxonomy" id="3103134"/>
    <lineage>
        <taxon>Bacteria</taxon>
        <taxon>Pseudomonadati</taxon>
        <taxon>Myxococcota</taxon>
        <taxon>Myxococcia</taxon>
        <taxon>Myxococcales</taxon>
        <taxon>Cystobacterineae</taxon>
        <taxon>Archangiaceae</taxon>
        <taxon>Hyalangium</taxon>
    </lineage>
</organism>
<dbReference type="Proteomes" id="UP001291309">
    <property type="component" value="Unassembled WGS sequence"/>
</dbReference>
<feature type="transmembrane region" description="Helical" evidence="1">
    <location>
        <begin position="62"/>
        <end position="85"/>
    </location>
</feature>
<evidence type="ECO:0000313" key="3">
    <source>
        <dbReference type="Proteomes" id="UP001291309"/>
    </source>
</evidence>
<keyword evidence="1" id="KW-0472">Membrane</keyword>
<evidence type="ECO:0008006" key="4">
    <source>
        <dbReference type="Google" id="ProtNLM"/>
    </source>
</evidence>
<dbReference type="EMBL" id="JAXIVS010000003">
    <property type="protein sequence ID" value="MDY7226623.1"/>
    <property type="molecule type" value="Genomic_DNA"/>
</dbReference>
<keyword evidence="3" id="KW-1185">Reference proteome</keyword>
<evidence type="ECO:0000313" key="2">
    <source>
        <dbReference type="EMBL" id="MDY7226623.1"/>
    </source>
</evidence>
<feature type="transmembrane region" description="Helical" evidence="1">
    <location>
        <begin position="20"/>
        <end position="42"/>
    </location>
</feature>
<accession>A0ABU5GZL0</accession>
<comment type="caution">
    <text evidence="2">The sequence shown here is derived from an EMBL/GenBank/DDBJ whole genome shotgun (WGS) entry which is preliminary data.</text>
</comment>
<sequence length="318" mass="32798">MAEIVEKSRVEAIPGVPFKLSWGAIFGGTFVALGVWVLLYSLGLALGLSSVDPADPGSARAAGIGTGIWSLIAPLIALFAGGLVASRTAGVLDKTGGALHGAVLWGLTTLAGVIIMGMAISSLLGTVFNVGKAAVGATGTAVVGAATGIASQGDQAQGLARSFGLNAEDALAPINQRLQQEGKPTITAAQLQAATKDVINTSIQQGRMDRELLVNAIAQNTALSRQDAQEIAGRIETQWNQQWGQVQAKAGEIKQDVQQGALQAADTTGRVFWGVFFALLLGLVSSILGATLGVSRRQRYYAGGTVVPPVSPRREVYP</sequence>
<feature type="transmembrane region" description="Helical" evidence="1">
    <location>
        <begin position="97"/>
        <end position="120"/>
    </location>
</feature>
<proteinExistence type="predicted"/>
<evidence type="ECO:0000256" key="1">
    <source>
        <dbReference type="SAM" id="Phobius"/>
    </source>
</evidence>
<reference evidence="2 3" key="1">
    <citation type="submission" date="2023-12" db="EMBL/GenBank/DDBJ databases">
        <title>the genome sequence of Hyalangium sp. s54d21.</title>
        <authorList>
            <person name="Zhang X."/>
        </authorList>
    </citation>
    <scope>NUCLEOTIDE SEQUENCE [LARGE SCALE GENOMIC DNA]</scope>
    <source>
        <strain evidence="3">s54d21</strain>
    </source>
</reference>
<keyword evidence="1" id="KW-1133">Transmembrane helix</keyword>
<keyword evidence="1" id="KW-0812">Transmembrane</keyword>
<dbReference type="RefSeq" id="WP_321545353.1">
    <property type="nucleotide sequence ID" value="NZ_JAXIVS010000003.1"/>
</dbReference>